<evidence type="ECO:0000256" key="1">
    <source>
        <dbReference type="SAM" id="MobiDB-lite"/>
    </source>
</evidence>
<feature type="transmembrane region" description="Helical" evidence="2">
    <location>
        <begin position="42"/>
        <end position="61"/>
    </location>
</feature>
<dbReference type="Pfam" id="PF14155">
    <property type="entry name" value="DUF4307"/>
    <property type="match status" value="1"/>
</dbReference>
<dbReference type="EMBL" id="CM001439">
    <property type="protein sequence ID" value="EHR52637.1"/>
    <property type="molecule type" value="Genomic_DNA"/>
</dbReference>
<sequence length="156" mass="17170">MSNGQADSARGRPQEVAPEPTVPENRYGRARRSARMPRGWRLWLLVLLVLGAGGALTYIAYRNLGAAPIEAERVGFEERPGNAMEITIAVRRDDQDRPGVCIVRVRDISGAESGRREVYIPPGVERVSTVIRGIDRPVTADVFGCAYNVPEYMSTS</sequence>
<gene>
    <name evidence="3" type="ORF">SacmaDRAFT_4452</name>
</gene>
<reference evidence="3 4" key="1">
    <citation type="journal article" date="2012" name="Stand. Genomic Sci.">
        <title>Genome sequence of the ocean sediment bacterium Saccharomonospora marina type strain (XMU15(T)).</title>
        <authorList>
            <person name="Klenk H.P."/>
            <person name="Lu M."/>
            <person name="Lucas S."/>
            <person name="Lapidus A."/>
            <person name="Copeland A."/>
            <person name="Pitluck S."/>
            <person name="Goodwin L.A."/>
            <person name="Han C."/>
            <person name="Tapia R."/>
            <person name="Brambilla E.M."/>
            <person name="Potter G."/>
            <person name="Land M."/>
            <person name="Ivanova N."/>
            <person name="Rohde M."/>
            <person name="Goker M."/>
            <person name="Detter J.C."/>
            <person name="Li W.J."/>
            <person name="Kyrpides N.C."/>
            <person name="Woyke T."/>
        </authorList>
    </citation>
    <scope>NUCLEOTIDE SEQUENCE [LARGE SCALE GENOMIC DNA]</scope>
    <source>
        <strain evidence="3 4">XMU15</strain>
    </source>
</reference>
<feature type="region of interest" description="Disordered" evidence="1">
    <location>
        <begin position="1"/>
        <end position="30"/>
    </location>
</feature>
<keyword evidence="4" id="KW-1185">Reference proteome</keyword>
<keyword evidence="2" id="KW-0812">Transmembrane</keyword>
<dbReference type="InterPro" id="IPR025443">
    <property type="entry name" value="DUF4307"/>
</dbReference>
<dbReference type="eggNOG" id="ENOG5033B4I">
    <property type="taxonomic scope" value="Bacteria"/>
</dbReference>
<evidence type="ECO:0000313" key="3">
    <source>
        <dbReference type="EMBL" id="EHR52637.1"/>
    </source>
</evidence>
<evidence type="ECO:0000256" key="2">
    <source>
        <dbReference type="SAM" id="Phobius"/>
    </source>
</evidence>
<proteinExistence type="predicted"/>
<organism evidence="3 4">
    <name type="scientific">Saccharomonospora marina XMU15</name>
    <dbReference type="NCBI Taxonomy" id="882083"/>
    <lineage>
        <taxon>Bacteria</taxon>
        <taxon>Bacillati</taxon>
        <taxon>Actinomycetota</taxon>
        <taxon>Actinomycetes</taxon>
        <taxon>Pseudonocardiales</taxon>
        <taxon>Pseudonocardiaceae</taxon>
        <taxon>Saccharomonospora</taxon>
    </lineage>
</organism>
<dbReference type="STRING" id="882083.SacmaDRAFT_4452"/>
<dbReference type="AlphaFoldDB" id="H5X9Z9"/>
<keyword evidence="2" id="KW-1133">Transmembrane helix</keyword>
<accession>H5X9Z9</accession>
<evidence type="ECO:0008006" key="5">
    <source>
        <dbReference type="Google" id="ProtNLM"/>
    </source>
</evidence>
<dbReference type="HOGENOM" id="CLU_121826_0_1_11"/>
<evidence type="ECO:0000313" key="4">
    <source>
        <dbReference type="Proteomes" id="UP000004926"/>
    </source>
</evidence>
<protein>
    <recommendedName>
        <fullName evidence="5">DUF4307 domain-containing protein</fullName>
    </recommendedName>
</protein>
<dbReference type="Proteomes" id="UP000004926">
    <property type="component" value="Chromosome"/>
</dbReference>
<keyword evidence="2" id="KW-0472">Membrane</keyword>
<name>H5X9Z9_9PSEU</name>
<dbReference type="RefSeq" id="WP_009156015.1">
    <property type="nucleotide sequence ID" value="NZ_CM001439.1"/>
</dbReference>